<organism evidence="3">
    <name type="scientific">marine sediment metagenome</name>
    <dbReference type="NCBI Taxonomy" id="412755"/>
    <lineage>
        <taxon>unclassified sequences</taxon>
        <taxon>metagenomes</taxon>
        <taxon>ecological metagenomes</taxon>
    </lineage>
</organism>
<sequence length="72" mass="7868">MANTGSKNRGTKDGGFYVLNHTNMPAALQEGEFLSNPDKEALLKTDAFRNKIAQGIYEGIVNYLNKYGGQSV</sequence>
<keyword evidence="1" id="KW-0378">Hydrolase</keyword>
<evidence type="ECO:0000256" key="1">
    <source>
        <dbReference type="ARBA" id="ARBA00022801"/>
    </source>
</evidence>
<dbReference type="AlphaFoldDB" id="X1IK78"/>
<dbReference type="SMART" id="SM00646">
    <property type="entry name" value="Ami_3"/>
    <property type="match status" value="1"/>
</dbReference>
<feature type="domain" description="MurNAc-LAA" evidence="2">
    <location>
        <begin position="1"/>
        <end position="61"/>
    </location>
</feature>
<dbReference type="PANTHER" id="PTHR30404:SF0">
    <property type="entry name" value="N-ACETYLMURAMOYL-L-ALANINE AMIDASE AMIC"/>
    <property type="match status" value="1"/>
</dbReference>
<dbReference type="GO" id="GO:0030288">
    <property type="term" value="C:outer membrane-bounded periplasmic space"/>
    <property type="evidence" value="ECO:0007669"/>
    <property type="project" value="TreeGrafter"/>
</dbReference>
<gene>
    <name evidence="3" type="ORF">S03H2_54412</name>
</gene>
<reference evidence="3" key="1">
    <citation type="journal article" date="2014" name="Front. Microbiol.">
        <title>High frequency of phylogenetically diverse reductive dehalogenase-homologous genes in deep subseafloor sedimentary metagenomes.</title>
        <authorList>
            <person name="Kawai M."/>
            <person name="Futagami T."/>
            <person name="Toyoda A."/>
            <person name="Takaki Y."/>
            <person name="Nishi S."/>
            <person name="Hori S."/>
            <person name="Arai W."/>
            <person name="Tsubouchi T."/>
            <person name="Morono Y."/>
            <person name="Uchiyama I."/>
            <person name="Ito T."/>
            <person name="Fujiyama A."/>
            <person name="Inagaki F."/>
            <person name="Takami H."/>
        </authorList>
    </citation>
    <scope>NUCLEOTIDE SEQUENCE</scope>
    <source>
        <strain evidence="3">Expedition CK06-06</strain>
    </source>
</reference>
<name>X1IK78_9ZZZZ</name>
<accession>X1IK78</accession>
<dbReference type="GO" id="GO:0008745">
    <property type="term" value="F:N-acetylmuramoyl-L-alanine amidase activity"/>
    <property type="evidence" value="ECO:0007669"/>
    <property type="project" value="InterPro"/>
</dbReference>
<dbReference type="EMBL" id="BARU01034692">
    <property type="protein sequence ID" value="GAH66504.1"/>
    <property type="molecule type" value="Genomic_DNA"/>
</dbReference>
<dbReference type="Gene3D" id="3.40.630.40">
    <property type="entry name" value="Zn-dependent exopeptidases"/>
    <property type="match status" value="1"/>
</dbReference>
<comment type="caution">
    <text evidence="3">The sequence shown here is derived from an EMBL/GenBank/DDBJ whole genome shotgun (WGS) entry which is preliminary data.</text>
</comment>
<evidence type="ECO:0000313" key="3">
    <source>
        <dbReference type="EMBL" id="GAH66504.1"/>
    </source>
</evidence>
<dbReference type="CDD" id="cd02696">
    <property type="entry name" value="MurNAc-LAA"/>
    <property type="match status" value="1"/>
</dbReference>
<dbReference type="InterPro" id="IPR002508">
    <property type="entry name" value="MurNAc-LAA_cat"/>
</dbReference>
<dbReference type="Pfam" id="PF01520">
    <property type="entry name" value="Amidase_3"/>
    <property type="match status" value="1"/>
</dbReference>
<protein>
    <recommendedName>
        <fullName evidence="2">MurNAc-LAA domain-containing protein</fullName>
    </recommendedName>
</protein>
<dbReference type="SUPFAM" id="SSF53187">
    <property type="entry name" value="Zn-dependent exopeptidases"/>
    <property type="match status" value="1"/>
</dbReference>
<proteinExistence type="predicted"/>
<dbReference type="PANTHER" id="PTHR30404">
    <property type="entry name" value="N-ACETYLMURAMOYL-L-ALANINE AMIDASE"/>
    <property type="match status" value="1"/>
</dbReference>
<evidence type="ECO:0000259" key="2">
    <source>
        <dbReference type="SMART" id="SM00646"/>
    </source>
</evidence>
<dbReference type="InterPro" id="IPR050695">
    <property type="entry name" value="N-acetylmuramoyl_amidase_3"/>
</dbReference>
<feature type="non-terminal residue" evidence="3">
    <location>
        <position position="72"/>
    </location>
</feature>
<dbReference type="GO" id="GO:0009253">
    <property type="term" value="P:peptidoglycan catabolic process"/>
    <property type="evidence" value="ECO:0007669"/>
    <property type="project" value="InterPro"/>
</dbReference>